<evidence type="ECO:0000313" key="2">
    <source>
        <dbReference type="Proteomes" id="UP000620104"/>
    </source>
</evidence>
<keyword evidence="2" id="KW-1185">Reference proteome</keyword>
<dbReference type="OrthoDB" id="46564at2759"/>
<dbReference type="GO" id="GO:0008757">
    <property type="term" value="F:S-adenosylmethionine-dependent methyltransferase activity"/>
    <property type="evidence" value="ECO:0007669"/>
    <property type="project" value="UniProtKB-ARBA"/>
</dbReference>
<accession>A0A8H3YGW7</accession>
<name>A0A8H3YGW7_9TREE</name>
<organism evidence="1 2">
    <name type="scientific">Naganishia liquefaciens</name>
    <dbReference type="NCBI Taxonomy" id="104408"/>
    <lineage>
        <taxon>Eukaryota</taxon>
        <taxon>Fungi</taxon>
        <taxon>Dikarya</taxon>
        <taxon>Basidiomycota</taxon>
        <taxon>Agaricomycotina</taxon>
        <taxon>Tremellomycetes</taxon>
        <taxon>Filobasidiales</taxon>
        <taxon>Filobasidiaceae</taxon>
        <taxon>Naganishia</taxon>
    </lineage>
</organism>
<dbReference type="PANTHER" id="PTHR14614:SF104">
    <property type="entry name" value="N-METHYLTRANSFERASE, PUTATIVE (AFU_ORTHOLOGUE AFUA_1G17750)-RELATED"/>
    <property type="match status" value="1"/>
</dbReference>
<dbReference type="Gene3D" id="3.40.50.150">
    <property type="entry name" value="Vaccinia Virus protein VP39"/>
    <property type="match status" value="1"/>
</dbReference>
<comment type="caution">
    <text evidence="1">The sequence shown here is derived from an EMBL/GenBank/DDBJ whole genome shotgun (WGS) entry which is preliminary data.</text>
</comment>
<dbReference type="InterPro" id="IPR019410">
    <property type="entry name" value="Methyltransf_16"/>
</dbReference>
<reference evidence="1" key="1">
    <citation type="submission" date="2020-07" db="EMBL/GenBank/DDBJ databases">
        <title>Draft Genome Sequence of a Deep-Sea Yeast, Naganishia (Cryptococcus) liquefaciens strain N6.</title>
        <authorList>
            <person name="Han Y.W."/>
            <person name="Kajitani R."/>
            <person name="Morimoto H."/>
            <person name="Parhat M."/>
            <person name="Tsubouchi H."/>
            <person name="Bakenova O."/>
            <person name="Ogata M."/>
            <person name="Argunhan B."/>
            <person name="Aoki R."/>
            <person name="Kajiwara S."/>
            <person name="Itoh T."/>
            <person name="Iwasaki H."/>
        </authorList>
    </citation>
    <scope>NUCLEOTIDE SEQUENCE</scope>
    <source>
        <strain evidence="1">N6</strain>
    </source>
</reference>
<dbReference type="GO" id="GO:0005737">
    <property type="term" value="C:cytoplasm"/>
    <property type="evidence" value="ECO:0007669"/>
    <property type="project" value="TreeGrafter"/>
</dbReference>
<proteinExistence type="predicted"/>
<dbReference type="Pfam" id="PF10294">
    <property type="entry name" value="Methyltransf_16"/>
    <property type="match status" value="1"/>
</dbReference>
<sequence length="262" mass="29420">MTDASDIFSDTLDLFTTDDPLTASPSEVHYGPIQSKIPDHEGKAFMVLASQIFNSGLVMAEMMELGRIKPAGTRILELGASTSLPTLLASSFDSPPDSILTTDYPDAILIKNLQGNLQRNAHLAKCPITAQGYKWGDDVEPLLATLPDPTKGFTLLILSDTLWLHDEHTNLLRTISNTLSRTEPGYVYFTTGHYAKRPIVEEFFHRIETEVEMEYEEMTYGDKWEGEMPVDIGVGPERHYLDVRKAAVWCFRAWRRGLKPTL</sequence>
<dbReference type="EMBL" id="BLZA01000023">
    <property type="protein sequence ID" value="GHJ87627.1"/>
    <property type="molecule type" value="Genomic_DNA"/>
</dbReference>
<dbReference type="Proteomes" id="UP000620104">
    <property type="component" value="Unassembled WGS sequence"/>
</dbReference>
<protein>
    <submittedName>
        <fullName evidence="1">Uncharacterized protein</fullName>
    </submittedName>
</protein>
<dbReference type="AlphaFoldDB" id="A0A8H3YGW7"/>
<evidence type="ECO:0000313" key="1">
    <source>
        <dbReference type="EMBL" id="GHJ87627.1"/>
    </source>
</evidence>
<dbReference type="PANTHER" id="PTHR14614">
    <property type="entry name" value="HEPATOCELLULAR CARCINOMA-ASSOCIATED ANTIGEN"/>
    <property type="match status" value="1"/>
</dbReference>
<gene>
    <name evidence="1" type="ORF">NliqN6_4029</name>
</gene>
<dbReference type="InterPro" id="IPR029063">
    <property type="entry name" value="SAM-dependent_MTases_sf"/>
</dbReference>